<feature type="compositionally biased region" description="Low complexity" evidence="1">
    <location>
        <begin position="115"/>
        <end position="131"/>
    </location>
</feature>
<gene>
    <name evidence="2" type="ORF">OsI_37923</name>
</gene>
<proteinExistence type="predicted"/>
<feature type="compositionally biased region" description="Pro residues" evidence="1">
    <location>
        <begin position="150"/>
        <end position="169"/>
    </location>
</feature>
<accession>B8BNR0</accession>
<protein>
    <submittedName>
        <fullName evidence="2">Uncharacterized protein</fullName>
    </submittedName>
</protein>
<feature type="region of interest" description="Disordered" evidence="1">
    <location>
        <begin position="97"/>
        <end position="208"/>
    </location>
</feature>
<feature type="region of interest" description="Disordered" evidence="1">
    <location>
        <begin position="317"/>
        <end position="346"/>
    </location>
</feature>
<evidence type="ECO:0000313" key="2">
    <source>
        <dbReference type="EMBL" id="EEC69063.1"/>
    </source>
</evidence>
<dbReference type="EMBL" id="CM000137">
    <property type="protein sequence ID" value="EEC69063.1"/>
    <property type="molecule type" value="Genomic_DNA"/>
</dbReference>
<dbReference type="AlphaFoldDB" id="B8BNR0"/>
<feature type="region of interest" description="Disordered" evidence="1">
    <location>
        <begin position="403"/>
        <end position="459"/>
    </location>
</feature>
<feature type="region of interest" description="Disordered" evidence="1">
    <location>
        <begin position="1"/>
        <end position="48"/>
    </location>
</feature>
<dbReference type="OMA" id="PRECPRR"/>
<dbReference type="Proteomes" id="UP000007015">
    <property type="component" value="Chromosome 12"/>
</dbReference>
<feature type="compositionally biased region" description="Polar residues" evidence="1">
    <location>
        <begin position="132"/>
        <end position="141"/>
    </location>
</feature>
<sequence length="459" mass="48835">MPKRCLQEEKRQKTAVTVRRGSKKPRLAFARQPPLRDETARQRPQEGELTIVVGPAKAGLGFHPLLTTYESTADAPMLHHHSTSAAMCDHCTGAPSRPAFVRRRPPAAPPRTEDASSTASRASRTKPASSTGRASRQSSLPPSAVSLMPSQPPSPPPAPLAPSRPPLPSFAPLYAKPISDPSSKRCCADQMQPSATPTTSRSRPPCLLPPLLPPPSSFHSHHRPFPVVDTVFSPLWTPPTLSSPNAFPIATSATVASRRRRRCRQTPPPPPLSLPRQPPPQQPSGRRLGQPPPQLASRLTAAAASAAATTVTIAAAASPPTAAVTCRRRQPQSPPTAISNSHAATSSTAATFIPHCRLPLPQIRPAMAWIWAPPPVAPSGVPSRQLPRRRVNHRCHLHSLPPAIAPPDPAGHGADLGTATATLSGVPSRWAQRGGETRPRRHRPCERTALPAPAQAAAR</sequence>
<evidence type="ECO:0000256" key="1">
    <source>
        <dbReference type="SAM" id="MobiDB-lite"/>
    </source>
</evidence>
<feature type="compositionally biased region" description="Pro residues" evidence="1">
    <location>
        <begin position="266"/>
        <end position="282"/>
    </location>
</feature>
<feature type="region of interest" description="Disordered" evidence="1">
    <location>
        <begin position="253"/>
        <end position="295"/>
    </location>
</feature>
<feature type="compositionally biased region" description="Low complexity" evidence="1">
    <location>
        <begin position="449"/>
        <end position="459"/>
    </location>
</feature>
<reference evidence="2 3" key="1">
    <citation type="journal article" date="2005" name="PLoS Biol.">
        <title>The genomes of Oryza sativa: a history of duplications.</title>
        <authorList>
            <person name="Yu J."/>
            <person name="Wang J."/>
            <person name="Lin W."/>
            <person name="Li S."/>
            <person name="Li H."/>
            <person name="Zhou J."/>
            <person name="Ni P."/>
            <person name="Dong W."/>
            <person name="Hu S."/>
            <person name="Zeng C."/>
            <person name="Zhang J."/>
            <person name="Zhang Y."/>
            <person name="Li R."/>
            <person name="Xu Z."/>
            <person name="Li S."/>
            <person name="Li X."/>
            <person name="Zheng H."/>
            <person name="Cong L."/>
            <person name="Lin L."/>
            <person name="Yin J."/>
            <person name="Geng J."/>
            <person name="Li G."/>
            <person name="Shi J."/>
            <person name="Liu J."/>
            <person name="Lv H."/>
            <person name="Li J."/>
            <person name="Wang J."/>
            <person name="Deng Y."/>
            <person name="Ran L."/>
            <person name="Shi X."/>
            <person name="Wang X."/>
            <person name="Wu Q."/>
            <person name="Li C."/>
            <person name="Ren X."/>
            <person name="Wang J."/>
            <person name="Wang X."/>
            <person name="Li D."/>
            <person name="Liu D."/>
            <person name="Zhang X."/>
            <person name="Ji Z."/>
            <person name="Zhao W."/>
            <person name="Sun Y."/>
            <person name="Zhang Z."/>
            <person name="Bao J."/>
            <person name="Han Y."/>
            <person name="Dong L."/>
            <person name="Ji J."/>
            <person name="Chen P."/>
            <person name="Wu S."/>
            <person name="Liu J."/>
            <person name="Xiao Y."/>
            <person name="Bu D."/>
            <person name="Tan J."/>
            <person name="Yang L."/>
            <person name="Ye C."/>
            <person name="Zhang J."/>
            <person name="Xu J."/>
            <person name="Zhou Y."/>
            <person name="Yu Y."/>
            <person name="Zhang B."/>
            <person name="Zhuang S."/>
            <person name="Wei H."/>
            <person name="Liu B."/>
            <person name="Lei M."/>
            <person name="Yu H."/>
            <person name="Li Y."/>
            <person name="Xu H."/>
            <person name="Wei S."/>
            <person name="He X."/>
            <person name="Fang L."/>
            <person name="Zhang Z."/>
            <person name="Zhang Y."/>
            <person name="Huang X."/>
            <person name="Su Z."/>
            <person name="Tong W."/>
            <person name="Li J."/>
            <person name="Tong Z."/>
            <person name="Li S."/>
            <person name="Ye J."/>
            <person name="Wang L."/>
            <person name="Fang L."/>
            <person name="Lei T."/>
            <person name="Chen C."/>
            <person name="Chen H."/>
            <person name="Xu Z."/>
            <person name="Li H."/>
            <person name="Huang H."/>
            <person name="Zhang F."/>
            <person name="Xu H."/>
            <person name="Li N."/>
            <person name="Zhao C."/>
            <person name="Li S."/>
            <person name="Dong L."/>
            <person name="Huang Y."/>
            <person name="Li L."/>
            <person name="Xi Y."/>
            <person name="Qi Q."/>
            <person name="Li W."/>
            <person name="Zhang B."/>
            <person name="Hu W."/>
            <person name="Zhang Y."/>
            <person name="Tian X."/>
            <person name="Jiao Y."/>
            <person name="Liang X."/>
            <person name="Jin J."/>
            <person name="Gao L."/>
            <person name="Zheng W."/>
            <person name="Hao B."/>
            <person name="Liu S."/>
            <person name="Wang W."/>
            <person name="Yuan L."/>
            <person name="Cao M."/>
            <person name="McDermott J."/>
            <person name="Samudrala R."/>
            <person name="Wang J."/>
            <person name="Wong G.K."/>
            <person name="Yang H."/>
        </authorList>
    </citation>
    <scope>NUCLEOTIDE SEQUENCE [LARGE SCALE GENOMIC DNA]</scope>
    <source>
        <strain evidence="3">cv. 93-11</strain>
    </source>
</reference>
<dbReference type="HOGENOM" id="CLU_596406_0_0_1"/>
<name>B8BNR0_ORYSI</name>
<feature type="compositionally biased region" description="Basic and acidic residues" evidence="1">
    <location>
        <begin position="34"/>
        <end position="46"/>
    </location>
</feature>
<evidence type="ECO:0000313" key="3">
    <source>
        <dbReference type="Proteomes" id="UP000007015"/>
    </source>
</evidence>
<organism evidence="2 3">
    <name type="scientific">Oryza sativa subsp. indica</name>
    <name type="common">Rice</name>
    <dbReference type="NCBI Taxonomy" id="39946"/>
    <lineage>
        <taxon>Eukaryota</taxon>
        <taxon>Viridiplantae</taxon>
        <taxon>Streptophyta</taxon>
        <taxon>Embryophyta</taxon>
        <taxon>Tracheophyta</taxon>
        <taxon>Spermatophyta</taxon>
        <taxon>Magnoliopsida</taxon>
        <taxon>Liliopsida</taxon>
        <taxon>Poales</taxon>
        <taxon>Poaceae</taxon>
        <taxon>BOP clade</taxon>
        <taxon>Oryzoideae</taxon>
        <taxon>Oryzeae</taxon>
        <taxon>Oryzinae</taxon>
        <taxon>Oryza</taxon>
        <taxon>Oryza sativa</taxon>
    </lineage>
</organism>
<feature type="compositionally biased region" description="Basic and acidic residues" evidence="1">
    <location>
        <begin position="1"/>
        <end position="12"/>
    </location>
</feature>
<keyword evidence="3" id="KW-1185">Reference proteome</keyword>
<feature type="compositionally biased region" description="Low complexity" evidence="1">
    <location>
        <begin position="336"/>
        <end position="346"/>
    </location>
</feature>
<dbReference type="Gramene" id="BGIOSGA036404-TA">
    <property type="protein sequence ID" value="BGIOSGA036404-PA"/>
    <property type="gene ID" value="BGIOSGA036404"/>
</dbReference>